<accession>A0AAD6VYT7</accession>
<keyword evidence="2" id="KW-1185">Reference proteome</keyword>
<comment type="caution">
    <text evidence="1">The sequence shown here is derived from an EMBL/GenBank/DDBJ whole genome shotgun (WGS) entry which is preliminary data.</text>
</comment>
<organism evidence="1 2">
    <name type="scientific">Populus alba x Populus x berolinensis</name>
    <dbReference type="NCBI Taxonomy" id="444605"/>
    <lineage>
        <taxon>Eukaryota</taxon>
        <taxon>Viridiplantae</taxon>
        <taxon>Streptophyta</taxon>
        <taxon>Embryophyta</taxon>
        <taxon>Tracheophyta</taxon>
        <taxon>Spermatophyta</taxon>
        <taxon>Magnoliopsida</taxon>
        <taxon>eudicotyledons</taxon>
        <taxon>Gunneridae</taxon>
        <taxon>Pentapetalae</taxon>
        <taxon>rosids</taxon>
        <taxon>fabids</taxon>
        <taxon>Malpighiales</taxon>
        <taxon>Salicaceae</taxon>
        <taxon>Saliceae</taxon>
        <taxon>Populus</taxon>
    </lineage>
</organism>
<dbReference type="EMBL" id="JAQIZT010000006">
    <property type="protein sequence ID" value="KAJ6992865.1"/>
    <property type="molecule type" value="Genomic_DNA"/>
</dbReference>
<proteinExistence type="predicted"/>
<evidence type="ECO:0000313" key="1">
    <source>
        <dbReference type="EMBL" id="KAJ6992865.1"/>
    </source>
</evidence>
<name>A0AAD6VYT7_9ROSI</name>
<gene>
    <name evidence="1" type="ORF">NC653_016083</name>
</gene>
<protein>
    <submittedName>
        <fullName evidence="1">Uncharacterized protein</fullName>
    </submittedName>
</protein>
<reference evidence="1" key="1">
    <citation type="journal article" date="2023" name="Mol. Ecol. Resour.">
        <title>Chromosome-level genome assembly of a triploid poplar Populus alba 'Berolinensis'.</title>
        <authorList>
            <person name="Chen S."/>
            <person name="Yu Y."/>
            <person name="Wang X."/>
            <person name="Wang S."/>
            <person name="Zhang T."/>
            <person name="Zhou Y."/>
            <person name="He R."/>
            <person name="Meng N."/>
            <person name="Wang Y."/>
            <person name="Liu W."/>
            <person name="Liu Z."/>
            <person name="Liu J."/>
            <person name="Guo Q."/>
            <person name="Huang H."/>
            <person name="Sederoff R.R."/>
            <person name="Wang G."/>
            <person name="Qu G."/>
            <person name="Chen S."/>
        </authorList>
    </citation>
    <scope>NUCLEOTIDE SEQUENCE</scope>
    <source>
        <strain evidence="1">SC-2020</strain>
    </source>
</reference>
<evidence type="ECO:0000313" key="2">
    <source>
        <dbReference type="Proteomes" id="UP001164929"/>
    </source>
</evidence>
<dbReference type="Proteomes" id="UP001164929">
    <property type="component" value="Chromosome 6"/>
</dbReference>
<dbReference type="AlphaFoldDB" id="A0AAD6VYT7"/>
<sequence>MQLVQVFKHGMVPQTMVAVFGFVHELCYHLTGVYKMPLLPDKLLN</sequence>